<evidence type="ECO:0000259" key="3">
    <source>
        <dbReference type="PROSITE" id="PS50800"/>
    </source>
</evidence>
<name>A0A9W6Z1A4_9STRA</name>
<evidence type="ECO:0000313" key="4">
    <source>
        <dbReference type="EMBL" id="GMH46302.1"/>
    </source>
</evidence>
<comment type="caution">
    <text evidence="4">The sequence shown here is derived from an EMBL/GenBank/DDBJ whole genome shotgun (WGS) entry which is preliminary data.</text>
</comment>
<dbReference type="InterPro" id="IPR003034">
    <property type="entry name" value="SAP_dom"/>
</dbReference>
<organism evidence="4 5">
    <name type="scientific">Triparma retinervis</name>
    <dbReference type="NCBI Taxonomy" id="2557542"/>
    <lineage>
        <taxon>Eukaryota</taxon>
        <taxon>Sar</taxon>
        <taxon>Stramenopiles</taxon>
        <taxon>Ochrophyta</taxon>
        <taxon>Bolidophyceae</taxon>
        <taxon>Parmales</taxon>
        <taxon>Triparmaceae</taxon>
        <taxon>Triparma</taxon>
    </lineage>
</organism>
<comment type="similarity">
    <text evidence="2">Belongs to the SAP domain-containing ribonucleoprotein family.</text>
</comment>
<keyword evidence="1" id="KW-0597">Phosphoprotein</keyword>
<dbReference type="InterPro" id="IPR052240">
    <property type="entry name" value="SAP_domain_ribonucleoprotein"/>
</dbReference>
<dbReference type="SUPFAM" id="SSF68906">
    <property type="entry name" value="SAP domain"/>
    <property type="match status" value="1"/>
</dbReference>
<feature type="non-terminal residue" evidence="4">
    <location>
        <position position="1"/>
    </location>
</feature>
<dbReference type="Gene3D" id="1.10.720.30">
    <property type="entry name" value="SAP domain"/>
    <property type="match status" value="1"/>
</dbReference>
<sequence length="49" mass="5369">MTEVKKMKVAELRAALEKRGLDTVGLKVDLANRLQAALDEEEFGVDAPV</sequence>
<dbReference type="GO" id="GO:0005634">
    <property type="term" value="C:nucleus"/>
    <property type="evidence" value="ECO:0007669"/>
    <property type="project" value="TreeGrafter"/>
</dbReference>
<gene>
    <name evidence="4" type="ORF">TrRE_jg11502</name>
</gene>
<accession>A0A9W6Z1A4</accession>
<dbReference type="PANTHER" id="PTHR46551">
    <property type="entry name" value="SAP DOMAIN-CONTAINING RIBONUCLEOPROTEIN"/>
    <property type="match status" value="1"/>
</dbReference>
<dbReference type="AlphaFoldDB" id="A0A9W6Z1A4"/>
<dbReference type="OrthoDB" id="79455at2759"/>
<dbReference type="PANTHER" id="PTHR46551:SF1">
    <property type="entry name" value="SAP DOMAIN-CONTAINING RIBONUCLEOPROTEIN"/>
    <property type="match status" value="1"/>
</dbReference>
<proteinExistence type="inferred from homology"/>
<dbReference type="InterPro" id="IPR036361">
    <property type="entry name" value="SAP_dom_sf"/>
</dbReference>
<dbReference type="EMBL" id="BRXZ01004268">
    <property type="protein sequence ID" value="GMH46302.1"/>
    <property type="molecule type" value="Genomic_DNA"/>
</dbReference>
<reference evidence="4" key="1">
    <citation type="submission" date="2022-07" db="EMBL/GenBank/DDBJ databases">
        <title>Genome analysis of Parmales, a sister group of diatoms, reveals the evolutionary specialization of diatoms from phago-mixotrophs to photoautotrophs.</title>
        <authorList>
            <person name="Ban H."/>
            <person name="Sato S."/>
            <person name="Yoshikawa S."/>
            <person name="Kazumasa Y."/>
            <person name="Nakamura Y."/>
            <person name="Ichinomiya M."/>
            <person name="Saitoh K."/>
            <person name="Sato N."/>
            <person name="Blanc-Mathieu R."/>
            <person name="Endo H."/>
            <person name="Kuwata A."/>
            <person name="Ogata H."/>
        </authorList>
    </citation>
    <scope>NUCLEOTIDE SEQUENCE</scope>
</reference>
<dbReference type="PROSITE" id="PS50800">
    <property type="entry name" value="SAP"/>
    <property type="match status" value="1"/>
</dbReference>
<dbReference type="Pfam" id="PF02037">
    <property type="entry name" value="SAP"/>
    <property type="match status" value="1"/>
</dbReference>
<evidence type="ECO:0000256" key="2">
    <source>
        <dbReference type="ARBA" id="ARBA00046328"/>
    </source>
</evidence>
<keyword evidence="5" id="KW-1185">Reference proteome</keyword>
<dbReference type="GO" id="GO:0016973">
    <property type="term" value="P:poly(A)+ mRNA export from nucleus"/>
    <property type="evidence" value="ECO:0007669"/>
    <property type="project" value="TreeGrafter"/>
</dbReference>
<dbReference type="SMART" id="SM00513">
    <property type="entry name" value="SAP"/>
    <property type="match status" value="1"/>
</dbReference>
<evidence type="ECO:0000313" key="5">
    <source>
        <dbReference type="Proteomes" id="UP001165082"/>
    </source>
</evidence>
<evidence type="ECO:0000256" key="1">
    <source>
        <dbReference type="ARBA" id="ARBA00022553"/>
    </source>
</evidence>
<dbReference type="Proteomes" id="UP001165082">
    <property type="component" value="Unassembled WGS sequence"/>
</dbReference>
<feature type="domain" description="SAP" evidence="3">
    <location>
        <begin position="4"/>
        <end position="38"/>
    </location>
</feature>
<protein>
    <recommendedName>
        <fullName evidence="3">SAP domain-containing protein</fullName>
    </recommendedName>
</protein>